<dbReference type="EMBL" id="LAFY01004179">
    <property type="protein sequence ID" value="KJX94073.1"/>
    <property type="molecule type" value="Genomic_DNA"/>
</dbReference>
<dbReference type="OrthoDB" id="3496665at2759"/>
<dbReference type="AlphaFoldDB" id="A0A0F4G9L0"/>
<feature type="compositionally biased region" description="Acidic residues" evidence="1">
    <location>
        <begin position="43"/>
        <end position="61"/>
    </location>
</feature>
<sequence length="61" mass="6106">MPPADSTTSTGKGEAKTSNPKPGVGGTAQDGGISTADTVADGGPDDQEAKEDETFVPEEKK</sequence>
<organism evidence="2 3">
    <name type="scientific">Zymoseptoria brevis</name>
    <dbReference type="NCBI Taxonomy" id="1047168"/>
    <lineage>
        <taxon>Eukaryota</taxon>
        <taxon>Fungi</taxon>
        <taxon>Dikarya</taxon>
        <taxon>Ascomycota</taxon>
        <taxon>Pezizomycotina</taxon>
        <taxon>Dothideomycetes</taxon>
        <taxon>Dothideomycetidae</taxon>
        <taxon>Mycosphaerellales</taxon>
        <taxon>Mycosphaerellaceae</taxon>
        <taxon>Zymoseptoria</taxon>
    </lineage>
</organism>
<reference evidence="2 3" key="1">
    <citation type="submission" date="2015-03" db="EMBL/GenBank/DDBJ databases">
        <title>RNA-seq based gene annotation and comparative genomics of four Zymoseptoria species reveal species-specific pathogenicity related genes and transposable element activity.</title>
        <authorList>
            <person name="Grandaubert J."/>
            <person name="Bhattacharyya A."/>
            <person name="Stukenbrock E.H."/>
        </authorList>
    </citation>
    <scope>NUCLEOTIDE SEQUENCE [LARGE SCALE GENOMIC DNA]</scope>
    <source>
        <strain evidence="2 3">Zb18110</strain>
    </source>
</reference>
<keyword evidence="3" id="KW-1185">Reference proteome</keyword>
<name>A0A0F4G9L0_9PEZI</name>
<protein>
    <submittedName>
        <fullName evidence="2">Uncharacterized protein</fullName>
    </submittedName>
</protein>
<proteinExistence type="predicted"/>
<feature type="compositionally biased region" description="Polar residues" evidence="1">
    <location>
        <begin position="1"/>
        <end position="20"/>
    </location>
</feature>
<accession>A0A0F4G9L0</accession>
<evidence type="ECO:0000256" key="1">
    <source>
        <dbReference type="SAM" id="MobiDB-lite"/>
    </source>
</evidence>
<feature type="region of interest" description="Disordered" evidence="1">
    <location>
        <begin position="1"/>
        <end position="61"/>
    </location>
</feature>
<comment type="caution">
    <text evidence="2">The sequence shown here is derived from an EMBL/GenBank/DDBJ whole genome shotgun (WGS) entry which is preliminary data.</text>
</comment>
<gene>
    <name evidence="2" type="ORF">TI39_contig4220g00002</name>
</gene>
<evidence type="ECO:0000313" key="3">
    <source>
        <dbReference type="Proteomes" id="UP000033647"/>
    </source>
</evidence>
<evidence type="ECO:0000313" key="2">
    <source>
        <dbReference type="EMBL" id="KJX94073.1"/>
    </source>
</evidence>
<dbReference type="Proteomes" id="UP000033647">
    <property type="component" value="Unassembled WGS sequence"/>
</dbReference>